<organism evidence="4 5">
    <name type="scientific">Diacronema lutheri</name>
    <name type="common">Unicellular marine alga</name>
    <name type="synonym">Monochrysis lutheri</name>
    <dbReference type="NCBI Taxonomy" id="2081491"/>
    <lineage>
        <taxon>Eukaryota</taxon>
        <taxon>Haptista</taxon>
        <taxon>Haptophyta</taxon>
        <taxon>Pavlovophyceae</taxon>
        <taxon>Pavlovales</taxon>
        <taxon>Pavlovaceae</taxon>
        <taxon>Diacronema</taxon>
    </lineage>
</organism>
<evidence type="ECO:0000256" key="1">
    <source>
        <dbReference type="ARBA" id="ARBA00025733"/>
    </source>
</evidence>
<dbReference type="PANTHER" id="PTHR22932">
    <property type="entry name" value="TELOMERASE-BINDING PROTEIN P23 HSP90 CO-CHAPERONE"/>
    <property type="match status" value="1"/>
</dbReference>
<accession>A0A8J6C2Q1</accession>
<feature type="compositionally biased region" description="Basic and acidic residues" evidence="2">
    <location>
        <begin position="204"/>
        <end position="217"/>
    </location>
</feature>
<evidence type="ECO:0000256" key="2">
    <source>
        <dbReference type="SAM" id="MobiDB-lite"/>
    </source>
</evidence>
<dbReference type="PROSITE" id="PS51203">
    <property type="entry name" value="CS"/>
    <property type="match status" value="1"/>
</dbReference>
<dbReference type="OrthoDB" id="1564555at2759"/>
<dbReference type="GO" id="GO:0051879">
    <property type="term" value="F:Hsp90 protein binding"/>
    <property type="evidence" value="ECO:0007669"/>
    <property type="project" value="InterPro"/>
</dbReference>
<dbReference type="Proteomes" id="UP000751190">
    <property type="component" value="Unassembled WGS sequence"/>
</dbReference>
<comment type="caution">
    <text evidence="4">The sequence shown here is derived from an EMBL/GenBank/DDBJ whole genome shotgun (WGS) entry which is preliminary data.</text>
</comment>
<sequence>MAAVAIAAALVVASVPTPTPIFKWAERLDRVFLTIVVPAMSDVTVSLGAEGRVRFSALGGHDGQRYALDIELFAPIDTEASKWFVHRDQVDLMLVKSTSKTRWFQLLKGAKGHPQMKVDWGKYKDYDEELDELEIKSGARGVPVPSGDHELKHAVDDYWKRRRIEERESAKLPNLDEITKAAEKEWEAGGKTGSYQALVQRKWKEANDVRERERRLEQEEDEWAGWAKPAHSSSSGDKEEV</sequence>
<dbReference type="EMBL" id="JAGTXO010000036">
    <property type="protein sequence ID" value="KAG8460027.1"/>
    <property type="molecule type" value="Genomic_DNA"/>
</dbReference>
<gene>
    <name evidence="4" type="ORF">KFE25_011076</name>
</gene>
<protein>
    <recommendedName>
        <fullName evidence="3">CS domain-containing protein</fullName>
    </recommendedName>
</protein>
<dbReference type="GO" id="GO:0006457">
    <property type="term" value="P:protein folding"/>
    <property type="evidence" value="ECO:0007669"/>
    <property type="project" value="TreeGrafter"/>
</dbReference>
<dbReference type="GO" id="GO:0005829">
    <property type="term" value="C:cytosol"/>
    <property type="evidence" value="ECO:0007669"/>
    <property type="project" value="TreeGrafter"/>
</dbReference>
<dbReference type="GO" id="GO:0005634">
    <property type="term" value="C:nucleus"/>
    <property type="evidence" value="ECO:0007669"/>
    <property type="project" value="TreeGrafter"/>
</dbReference>
<dbReference type="InterPro" id="IPR007052">
    <property type="entry name" value="CS_dom"/>
</dbReference>
<keyword evidence="5" id="KW-1185">Reference proteome</keyword>
<feature type="domain" description="CS" evidence="3">
    <location>
        <begin position="17"/>
        <end position="107"/>
    </location>
</feature>
<dbReference type="GO" id="GO:0051131">
    <property type="term" value="P:chaperone-mediated protein complex assembly"/>
    <property type="evidence" value="ECO:0007669"/>
    <property type="project" value="TreeGrafter"/>
</dbReference>
<dbReference type="SUPFAM" id="SSF49764">
    <property type="entry name" value="HSP20-like chaperones"/>
    <property type="match status" value="1"/>
</dbReference>
<evidence type="ECO:0000313" key="4">
    <source>
        <dbReference type="EMBL" id="KAG8460027.1"/>
    </source>
</evidence>
<dbReference type="Gene3D" id="2.60.40.790">
    <property type="match status" value="1"/>
</dbReference>
<proteinExistence type="inferred from homology"/>
<dbReference type="InterPro" id="IPR008978">
    <property type="entry name" value="HSP20-like_chaperone"/>
</dbReference>
<dbReference type="GO" id="GO:0051087">
    <property type="term" value="F:protein-folding chaperone binding"/>
    <property type="evidence" value="ECO:0007669"/>
    <property type="project" value="TreeGrafter"/>
</dbReference>
<dbReference type="AlphaFoldDB" id="A0A8J6C2Q1"/>
<feature type="region of interest" description="Disordered" evidence="2">
    <location>
        <begin position="204"/>
        <end position="241"/>
    </location>
</feature>
<dbReference type="PANTHER" id="PTHR22932:SF1">
    <property type="entry name" value="CO-CHAPERONE PROTEIN DAF-41"/>
    <property type="match status" value="1"/>
</dbReference>
<comment type="similarity">
    <text evidence="1">Belongs to the p23/wos2 family.</text>
</comment>
<dbReference type="InterPro" id="IPR045250">
    <property type="entry name" value="p23-like"/>
</dbReference>
<name>A0A8J6C2Q1_DIALT</name>
<evidence type="ECO:0000313" key="5">
    <source>
        <dbReference type="Proteomes" id="UP000751190"/>
    </source>
</evidence>
<dbReference type="CDD" id="cd06465">
    <property type="entry name" value="p23_hB-ind1_like"/>
    <property type="match status" value="1"/>
</dbReference>
<reference evidence="4" key="1">
    <citation type="submission" date="2021-05" db="EMBL/GenBank/DDBJ databases">
        <title>The genome of the haptophyte Pavlova lutheri (Diacronema luteri, Pavlovales) - a model for lipid biosynthesis in eukaryotic algae.</title>
        <authorList>
            <person name="Hulatt C.J."/>
            <person name="Posewitz M.C."/>
        </authorList>
    </citation>
    <scope>NUCLEOTIDE SEQUENCE</scope>
    <source>
        <strain evidence="4">NIVA-4/92</strain>
    </source>
</reference>
<dbReference type="Pfam" id="PF04969">
    <property type="entry name" value="CS"/>
    <property type="match status" value="1"/>
</dbReference>
<evidence type="ECO:0000259" key="3">
    <source>
        <dbReference type="PROSITE" id="PS51203"/>
    </source>
</evidence>